<comment type="caution">
    <text evidence="2">The sequence shown here is derived from an EMBL/GenBank/DDBJ whole genome shotgun (WGS) entry which is preliminary data.</text>
</comment>
<accession>A0ABT8SNL7</accession>
<dbReference type="InterPro" id="IPR037523">
    <property type="entry name" value="VOC_core"/>
</dbReference>
<evidence type="ECO:0000259" key="1">
    <source>
        <dbReference type="PROSITE" id="PS51819"/>
    </source>
</evidence>
<keyword evidence="3" id="KW-1185">Reference proteome</keyword>
<feature type="domain" description="VOC" evidence="1">
    <location>
        <begin position="1"/>
        <end position="121"/>
    </location>
</feature>
<dbReference type="Proteomes" id="UP001169063">
    <property type="component" value="Unassembled WGS sequence"/>
</dbReference>
<dbReference type="RefSeq" id="WP_302110604.1">
    <property type="nucleotide sequence ID" value="NZ_JAUKTR010000005.1"/>
</dbReference>
<dbReference type="InterPro" id="IPR004360">
    <property type="entry name" value="Glyas_Fos-R_dOase_dom"/>
</dbReference>
<dbReference type="PANTHER" id="PTHR35006">
    <property type="entry name" value="GLYOXALASE FAMILY PROTEIN (AFU_ORTHOLOGUE AFUA_5G14830)"/>
    <property type="match status" value="1"/>
</dbReference>
<dbReference type="InterPro" id="IPR029068">
    <property type="entry name" value="Glyas_Bleomycin-R_OHBP_Dase"/>
</dbReference>
<organism evidence="2 3">
    <name type="scientific">Peiella sedimenti</name>
    <dbReference type="NCBI Taxonomy" id="3061083"/>
    <lineage>
        <taxon>Bacteria</taxon>
        <taxon>Pseudomonadati</taxon>
        <taxon>Pseudomonadota</taxon>
        <taxon>Alphaproteobacteria</taxon>
        <taxon>Caulobacterales</taxon>
        <taxon>Caulobacteraceae</taxon>
        <taxon>Peiella</taxon>
    </lineage>
</organism>
<dbReference type="PANTHER" id="PTHR35006:SF2">
    <property type="entry name" value="GLYOXALASE FAMILY PROTEIN (AFU_ORTHOLOGUE AFUA_5G14830)"/>
    <property type="match status" value="1"/>
</dbReference>
<dbReference type="PROSITE" id="PS51819">
    <property type="entry name" value="VOC"/>
    <property type="match status" value="1"/>
</dbReference>
<dbReference type="Pfam" id="PF00903">
    <property type="entry name" value="Glyoxalase"/>
    <property type="match status" value="1"/>
</dbReference>
<dbReference type="Gene3D" id="3.10.180.10">
    <property type="entry name" value="2,3-Dihydroxybiphenyl 1,2-Dioxygenase, domain 1"/>
    <property type="match status" value="1"/>
</dbReference>
<name>A0ABT8SNL7_9CAUL</name>
<evidence type="ECO:0000313" key="2">
    <source>
        <dbReference type="EMBL" id="MDO1560177.1"/>
    </source>
</evidence>
<sequence length="124" mass="12923">MFDHLSIGVRDLASARGFYDAVFAPLGAGLSWSNDRELAYGPGGQRAFWLYPVTGDQVAGLGAHIAFRASDRQAVAAAGAAAEAGGATMIRAAGSHPDIAPDYFGTVFLDPDGNKIEIVAETMH</sequence>
<evidence type="ECO:0000313" key="3">
    <source>
        <dbReference type="Proteomes" id="UP001169063"/>
    </source>
</evidence>
<gene>
    <name evidence="2" type="ORF">Q0812_12140</name>
</gene>
<protein>
    <submittedName>
        <fullName evidence="2">VOC family protein</fullName>
    </submittedName>
</protein>
<dbReference type="EMBL" id="JAUKTR010000005">
    <property type="protein sequence ID" value="MDO1560177.1"/>
    <property type="molecule type" value="Genomic_DNA"/>
</dbReference>
<proteinExistence type="predicted"/>
<dbReference type="SUPFAM" id="SSF54593">
    <property type="entry name" value="Glyoxalase/Bleomycin resistance protein/Dihydroxybiphenyl dioxygenase"/>
    <property type="match status" value="1"/>
</dbReference>
<reference evidence="2" key="1">
    <citation type="submission" date="2023-07" db="EMBL/GenBank/DDBJ databases">
        <title>Brevundimonas soil sp. nov., isolated from the soil of chemical plant.</title>
        <authorList>
            <person name="Wu N."/>
        </authorList>
    </citation>
    <scope>NUCLEOTIDE SEQUENCE</scope>
    <source>
        <strain evidence="2">XZ-24</strain>
    </source>
</reference>